<feature type="region of interest" description="Disordered" evidence="7">
    <location>
        <begin position="155"/>
        <end position="181"/>
    </location>
</feature>
<dbReference type="CDD" id="cd00067">
    <property type="entry name" value="GAL4"/>
    <property type="match status" value="1"/>
</dbReference>
<keyword evidence="3" id="KW-0805">Transcription regulation</keyword>
<keyword evidence="5" id="KW-0804">Transcription</keyword>
<dbReference type="OrthoDB" id="4764644at2759"/>
<dbReference type="EMBL" id="CDHK01000011">
    <property type="protein sequence ID" value="CEJ61468.1"/>
    <property type="molecule type" value="Genomic_DNA"/>
</dbReference>
<reference evidence="10" key="1">
    <citation type="journal article" date="2015" name="Genome Announc.">
        <title>Draft genome sequence of the fungus Penicillium brasilianum MG11.</title>
        <authorList>
            <person name="Horn F."/>
            <person name="Linde J."/>
            <person name="Mattern D.J."/>
            <person name="Walther G."/>
            <person name="Guthke R."/>
            <person name="Brakhage A.A."/>
            <person name="Valiante V."/>
        </authorList>
    </citation>
    <scope>NUCLEOTIDE SEQUENCE [LARGE SCALE GENOMIC DNA]</scope>
    <source>
        <strain evidence="10">MG11</strain>
    </source>
</reference>
<dbReference type="GO" id="GO:0000981">
    <property type="term" value="F:DNA-binding transcription factor activity, RNA polymerase II-specific"/>
    <property type="evidence" value="ECO:0007669"/>
    <property type="project" value="InterPro"/>
</dbReference>
<dbReference type="GO" id="GO:0005634">
    <property type="term" value="C:nucleus"/>
    <property type="evidence" value="ECO:0007669"/>
    <property type="project" value="UniProtKB-SubCell"/>
</dbReference>
<dbReference type="InterPro" id="IPR007219">
    <property type="entry name" value="XnlR_reg_dom"/>
</dbReference>
<organism evidence="9 10">
    <name type="scientific">Penicillium brasilianum</name>
    <dbReference type="NCBI Taxonomy" id="104259"/>
    <lineage>
        <taxon>Eukaryota</taxon>
        <taxon>Fungi</taxon>
        <taxon>Dikarya</taxon>
        <taxon>Ascomycota</taxon>
        <taxon>Pezizomycotina</taxon>
        <taxon>Eurotiomycetes</taxon>
        <taxon>Eurotiomycetidae</taxon>
        <taxon>Eurotiales</taxon>
        <taxon>Aspergillaceae</taxon>
        <taxon>Penicillium</taxon>
    </lineage>
</organism>
<evidence type="ECO:0000256" key="3">
    <source>
        <dbReference type="ARBA" id="ARBA00023015"/>
    </source>
</evidence>
<dbReference type="InterPro" id="IPR050987">
    <property type="entry name" value="AtrR-like"/>
</dbReference>
<protein>
    <recommendedName>
        <fullName evidence="8">Zn(2)-C6 fungal-type domain-containing protein</fullName>
    </recommendedName>
</protein>
<evidence type="ECO:0000256" key="1">
    <source>
        <dbReference type="ARBA" id="ARBA00004123"/>
    </source>
</evidence>
<evidence type="ECO:0000256" key="7">
    <source>
        <dbReference type="SAM" id="MobiDB-lite"/>
    </source>
</evidence>
<dbReference type="GO" id="GO:0003677">
    <property type="term" value="F:DNA binding"/>
    <property type="evidence" value="ECO:0007669"/>
    <property type="project" value="UniProtKB-KW"/>
</dbReference>
<dbReference type="SUPFAM" id="SSF57701">
    <property type="entry name" value="Zn2/Cys6 DNA-binding domain"/>
    <property type="match status" value="1"/>
</dbReference>
<accession>A0A0F7TXV2</accession>
<dbReference type="Pfam" id="PF00172">
    <property type="entry name" value="Zn_clus"/>
    <property type="match status" value="1"/>
</dbReference>
<evidence type="ECO:0000313" key="10">
    <source>
        <dbReference type="Proteomes" id="UP000042958"/>
    </source>
</evidence>
<gene>
    <name evidence="9" type="ORF">PMG11_10001</name>
</gene>
<dbReference type="CDD" id="cd12148">
    <property type="entry name" value="fungal_TF_MHR"/>
    <property type="match status" value="1"/>
</dbReference>
<dbReference type="GO" id="GO:0008270">
    <property type="term" value="F:zinc ion binding"/>
    <property type="evidence" value="ECO:0007669"/>
    <property type="project" value="InterPro"/>
</dbReference>
<sequence length="650" mass="72587">MQLKRGLPRESCDFCHRRKVKCDRSLRARQGLASCSQCTLRQGPCILNDPAERRTRRRGHQVAHGGSAGVTLGDGGPRMARIDITPGDNPAAVSSASASQLEPVLPLQEAPSTLIQYPDDMFGEDFLGLSRDNIFFLDQVFMGDGAGSLEWLGQAQETHQDTQPSPTGDDQTGNDKPQPQCQTEQFEQFPGLDSVAGSKNAFTTALHCYFKFAAPWLPILLEDAFWQDYHNGRCSQILASAIACRGMPYTTVPDKWNLQQRFAHDFREAFLGAQSISSNDGTIRLDDLEALALMINFEYEDSNSPPLHSNLGRLFLRHESLVMMTLQFRIQDRVSTGTDSLVALARARERCVLLYWHVYGLDAFHCLDRKQISLVPDKDASDKDTLPQSEARDFLDTIFELAVIARSILQKLGNNTAKRRGAEPNDVHDIYAQINQWRNHTCPRHLRRYEETPGIVTTHDNNNGHSTEMQRHINLHRAVLWALEINCLMQVECFVSDFGINDTGDLRVEMTTTRVEYECLCALNDMMAICRWVDMHAVCDEDGKQHSLIDLAPLALRNVCAGLCYWACQRGIKSTRLPSTKTPVAPVGSNRSSMNSQKHPAQAYIENAQLLRDAASKATSQKDTADVLDRLDKQIASLKAALGDVLGANE</sequence>
<dbReference type="PROSITE" id="PS00463">
    <property type="entry name" value="ZN2_CY6_FUNGAL_1"/>
    <property type="match status" value="1"/>
</dbReference>
<evidence type="ECO:0000256" key="5">
    <source>
        <dbReference type="ARBA" id="ARBA00023163"/>
    </source>
</evidence>
<evidence type="ECO:0000259" key="8">
    <source>
        <dbReference type="PROSITE" id="PS50048"/>
    </source>
</evidence>
<dbReference type="InterPro" id="IPR001138">
    <property type="entry name" value="Zn2Cys6_DnaBD"/>
</dbReference>
<dbReference type="PANTHER" id="PTHR46910:SF3">
    <property type="entry name" value="HALOTOLERANCE PROTEIN 9-RELATED"/>
    <property type="match status" value="1"/>
</dbReference>
<proteinExistence type="predicted"/>
<dbReference type="SMART" id="SM00066">
    <property type="entry name" value="GAL4"/>
    <property type="match status" value="1"/>
</dbReference>
<evidence type="ECO:0000313" key="9">
    <source>
        <dbReference type="EMBL" id="CEJ61468.1"/>
    </source>
</evidence>
<name>A0A0F7TXV2_PENBI</name>
<comment type="subcellular location">
    <subcellularLocation>
        <location evidence="1">Nucleus</location>
    </subcellularLocation>
</comment>
<dbReference type="AlphaFoldDB" id="A0A0F7TXV2"/>
<evidence type="ECO:0000256" key="6">
    <source>
        <dbReference type="ARBA" id="ARBA00023242"/>
    </source>
</evidence>
<keyword evidence="6" id="KW-0539">Nucleus</keyword>
<keyword evidence="10" id="KW-1185">Reference proteome</keyword>
<dbReference type="PROSITE" id="PS50048">
    <property type="entry name" value="ZN2_CY6_FUNGAL_2"/>
    <property type="match status" value="1"/>
</dbReference>
<evidence type="ECO:0000256" key="4">
    <source>
        <dbReference type="ARBA" id="ARBA00023125"/>
    </source>
</evidence>
<dbReference type="PANTHER" id="PTHR46910">
    <property type="entry name" value="TRANSCRIPTION FACTOR PDR1"/>
    <property type="match status" value="1"/>
</dbReference>
<dbReference type="GO" id="GO:0006351">
    <property type="term" value="P:DNA-templated transcription"/>
    <property type="evidence" value="ECO:0007669"/>
    <property type="project" value="InterPro"/>
</dbReference>
<dbReference type="Proteomes" id="UP000042958">
    <property type="component" value="Unassembled WGS sequence"/>
</dbReference>
<dbReference type="STRING" id="104259.A0A0F7TXV2"/>
<keyword evidence="4" id="KW-0238">DNA-binding</keyword>
<keyword evidence="2" id="KW-0479">Metal-binding</keyword>
<dbReference type="InterPro" id="IPR036864">
    <property type="entry name" value="Zn2-C6_fun-type_DNA-bd_sf"/>
</dbReference>
<feature type="region of interest" description="Disordered" evidence="7">
    <location>
        <begin position="57"/>
        <end position="97"/>
    </location>
</feature>
<evidence type="ECO:0000256" key="2">
    <source>
        <dbReference type="ARBA" id="ARBA00022723"/>
    </source>
</evidence>
<dbReference type="Pfam" id="PF04082">
    <property type="entry name" value="Fungal_trans"/>
    <property type="match status" value="1"/>
</dbReference>
<feature type="domain" description="Zn(2)-C6 fungal-type" evidence="8">
    <location>
        <begin position="11"/>
        <end position="47"/>
    </location>
</feature>
<dbReference type="Gene3D" id="4.10.240.10">
    <property type="entry name" value="Zn(2)-C6 fungal-type DNA-binding domain"/>
    <property type="match status" value="1"/>
</dbReference>
<feature type="compositionally biased region" description="Gly residues" evidence="7">
    <location>
        <begin position="66"/>
        <end position="76"/>
    </location>
</feature>